<feature type="domain" description="Heterokaryon incompatibility" evidence="1">
    <location>
        <begin position="25"/>
        <end position="114"/>
    </location>
</feature>
<dbReference type="AlphaFoldDB" id="A0A0D2I275"/>
<evidence type="ECO:0000259" key="1">
    <source>
        <dbReference type="Pfam" id="PF06985"/>
    </source>
</evidence>
<keyword evidence="3" id="KW-1185">Reference proteome</keyword>
<accession>A0A0D2I275</accession>
<dbReference type="VEuPathDB" id="FungiDB:Z518_10786"/>
<evidence type="ECO:0000313" key="2">
    <source>
        <dbReference type="EMBL" id="KIW99858.1"/>
    </source>
</evidence>
<dbReference type="Proteomes" id="UP000053617">
    <property type="component" value="Unassembled WGS sequence"/>
</dbReference>
<dbReference type="GeneID" id="25298857"/>
<dbReference type="STRING" id="1442369.A0A0D2I275"/>
<evidence type="ECO:0000313" key="3">
    <source>
        <dbReference type="Proteomes" id="UP000053617"/>
    </source>
</evidence>
<dbReference type="RefSeq" id="XP_013267071.1">
    <property type="nucleotide sequence ID" value="XM_013411617.1"/>
</dbReference>
<sequence length="242" mass="27775">MRLLELDSGDTPHFSRDFTDDIPPYAILAHTWEADEDEVTFNDINSGSGKEKAGYTKIQFCGQQARRDGLRYFWVDTCCIDKANYPELSESIFSMFRWYRDAAKCYVYLSDVSAGKSDKNGQTQRSWESAFRNSRWFTRGWTLQELLAPESAEFFSQEGELLGNKRILKQQIHEITGIPIAALSGAPLSEFGVDERLRWAENRKTQRKEDNAYCLLGILNVFISPIYGEGGKLLRPVESRNR</sequence>
<dbReference type="OrthoDB" id="674604at2759"/>
<reference evidence="2 3" key="1">
    <citation type="submission" date="2015-01" db="EMBL/GenBank/DDBJ databases">
        <title>The Genome Sequence of Rhinocladiella mackenzie CBS 650.93.</title>
        <authorList>
            <consortium name="The Broad Institute Genomics Platform"/>
            <person name="Cuomo C."/>
            <person name="de Hoog S."/>
            <person name="Gorbushina A."/>
            <person name="Stielow B."/>
            <person name="Teixiera M."/>
            <person name="Abouelleil A."/>
            <person name="Chapman S.B."/>
            <person name="Priest M."/>
            <person name="Young S.K."/>
            <person name="Wortman J."/>
            <person name="Nusbaum C."/>
            <person name="Birren B."/>
        </authorList>
    </citation>
    <scope>NUCLEOTIDE SEQUENCE [LARGE SCALE GENOMIC DNA]</scope>
    <source>
        <strain evidence="2 3">CBS 650.93</strain>
    </source>
</reference>
<dbReference type="HOGENOM" id="CLU_000288_138_0_1"/>
<gene>
    <name evidence="2" type="ORF">Z518_10786</name>
</gene>
<organism evidence="2 3">
    <name type="scientific">Rhinocladiella mackenziei CBS 650.93</name>
    <dbReference type="NCBI Taxonomy" id="1442369"/>
    <lineage>
        <taxon>Eukaryota</taxon>
        <taxon>Fungi</taxon>
        <taxon>Dikarya</taxon>
        <taxon>Ascomycota</taxon>
        <taxon>Pezizomycotina</taxon>
        <taxon>Eurotiomycetes</taxon>
        <taxon>Chaetothyriomycetidae</taxon>
        <taxon>Chaetothyriales</taxon>
        <taxon>Herpotrichiellaceae</taxon>
        <taxon>Rhinocladiella</taxon>
    </lineage>
</organism>
<dbReference type="PANTHER" id="PTHR10622">
    <property type="entry name" value="HET DOMAIN-CONTAINING PROTEIN"/>
    <property type="match status" value="1"/>
</dbReference>
<protein>
    <recommendedName>
        <fullName evidence="1">Heterokaryon incompatibility domain-containing protein</fullName>
    </recommendedName>
</protein>
<dbReference type="InterPro" id="IPR010730">
    <property type="entry name" value="HET"/>
</dbReference>
<proteinExistence type="predicted"/>
<dbReference type="EMBL" id="KN847484">
    <property type="protein sequence ID" value="KIW99858.1"/>
    <property type="molecule type" value="Genomic_DNA"/>
</dbReference>
<dbReference type="Pfam" id="PF06985">
    <property type="entry name" value="HET"/>
    <property type="match status" value="1"/>
</dbReference>
<name>A0A0D2I275_9EURO</name>
<dbReference type="PANTHER" id="PTHR10622:SF10">
    <property type="entry name" value="HET DOMAIN-CONTAINING PROTEIN"/>
    <property type="match status" value="1"/>
</dbReference>